<evidence type="ECO:0000259" key="1">
    <source>
        <dbReference type="Pfam" id="PF19935"/>
    </source>
</evidence>
<dbReference type="EMBL" id="JAEEGA010000001">
    <property type="protein sequence ID" value="MBP1039762.1"/>
    <property type="molecule type" value="Genomic_DNA"/>
</dbReference>
<feature type="domain" description="DUF6398" evidence="1">
    <location>
        <begin position="14"/>
        <end position="118"/>
    </location>
</feature>
<name>A0A940SQI9_9ENTE</name>
<dbReference type="Proteomes" id="UP000674938">
    <property type="component" value="Unassembled WGS sequence"/>
</dbReference>
<gene>
    <name evidence="2" type="ORF">I6N95_01945</name>
</gene>
<accession>A0A940SQI9</accession>
<dbReference type="InterPro" id="IPR045651">
    <property type="entry name" value="DUF6398"/>
</dbReference>
<protein>
    <recommendedName>
        <fullName evidence="1">DUF6398 domain-containing protein</fullName>
    </recommendedName>
</protein>
<reference evidence="2" key="1">
    <citation type="submission" date="2020-12" db="EMBL/GenBank/DDBJ databases">
        <title>Vagococcus allomyrinae sp. nov. and Enterococcus lavae sp. nov., isolated from the larvae of Allomyrina dichotoma.</title>
        <authorList>
            <person name="Lee S.D."/>
        </authorList>
    </citation>
    <scope>NUCLEOTIDE SEQUENCE</scope>
    <source>
        <strain evidence="2">BWB3-3</strain>
    </source>
</reference>
<dbReference type="RefSeq" id="WP_209524650.1">
    <property type="nucleotide sequence ID" value="NZ_JAEEGA010000001.1"/>
</dbReference>
<sequence length="166" mass="19069">MAIPKKMKAKYRAIAPLISSFSQQYLNDEYEELALKLLEALCRKRPSPIERGKETIWAASIIYAIGSVNFLFDKTQTPHVKSSEISTHFGAAGNTISSKSNSIMKMIPHLNQFDWHWKLPSQLLNNSHIWFVQVNGYVHDIRNLPREVQEQAYQQKIIPFIPADQS</sequence>
<proteinExistence type="predicted"/>
<comment type="caution">
    <text evidence="2">The sequence shown here is derived from an EMBL/GenBank/DDBJ whole genome shotgun (WGS) entry which is preliminary data.</text>
</comment>
<evidence type="ECO:0000313" key="3">
    <source>
        <dbReference type="Proteomes" id="UP000674938"/>
    </source>
</evidence>
<organism evidence="2 3">
    <name type="scientific">Vagococcus allomyrinae</name>
    <dbReference type="NCBI Taxonomy" id="2794353"/>
    <lineage>
        <taxon>Bacteria</taxon>
        <taxon>Bacillati</taxon>
        <taxon>Bacillota</taxon>
        <taxon>Bacilli</taxon>
        <taxon>Lactobacillales</taxon>
        <taxon>Enterococcaceae</taxon>
        <taxon>Vagococcus</taxon>
    </lineage>
</organism>
<evidence type="ECO:0000313" key="2">
    <source>
        <dbReference type="EMBL" id="MBP1039762.1"/>
    </source>
</evidence>
<keyword evidence="3" id="KW-1185">Reference proteome</keyword>
<dbReference type="Pfam" id="PF19935">
    <property type="entry name" value="DUF6398"/>
    <property type="match status" value="1"/>
</dbReference>
<dbReference type="AlphaFoldDB" id="A0A940SQI9"/>